<dbReference type="OrthoDB" id="101217at2759"/>
<dbReference type="Gene3D" id="2.40.160.200">
    <property type="entry name" value="LURP1-related"/>
    <property type="match status" value="1"/>
</dbReference>
<dbReference type="InterPro" id="IPR007612">
    <property type="entry name" value="LOR"/>
</dbReference>
<evidence type="ECO:0000313" key="10">
    <source>
        <dbReference type="EMBL" id="RQM23585.1"/>
    </source>
</evidence>
<reference evidence="2" key="1">
    <citation type="submission" date="2013-12" db="EMBL/GenBank/DDBJ databases">
        <title>The Genome Sequence of Aphanomyces astaci APO3.</title>
        <authorList>
            <consortium name="The Broad Institute Genomics Platform"/>
            <person name="Russ C."/>
            <person name="Tyler B."/>
            <person name="van West P."/>
            <person name="Dieguez-Uribeondo J."/>
            <person name="Young S.K."/>
            <person name="Zeng Q."/>
            <person name="Gargeya S."/>
            <person name="Fitzgerald M."/>
            <person name="Abouelleil A."/>
            <person name="Alvarado L."/>
            <person name="Chapman S.B."/>
            <person name="Gainer-Dewar J."/>
            <person name="Goldberg J."/>
            <person name="Griggs A."/>
            <person name="Gujja S."/>
            <person name="Hansen M."/>
            <person name="Howarth C."/>
            <person name="Imamovic A."/>
            <person name="Ireland A."/>
            <person name="Larimer J."/>
            <person name="McCowan C."/>
            <person name="Murphy C."/>
            <person name="Pearson M."/>
            <person name="Poon T.W."/>
            <person name="Priest M."/>
            <person name="Roberts A."/>
            <person name="Saif S."/>
            <person name="Shea T."/>
            <person name="Sykes S."/>
            <person name="Wortman J."/>
            <person name="Nusbaum C."/>
            <person name="Birren B."/>
        </authorList>
    </citation>
    <scope>NUCLEOTIDE SEQUENCE [LARGE SCALE GENOMIC DNA]</scope>
    <source>
        <strain evidence="2">APO3</strain>
    </source>
</reference>
<evidence type="ECO:0000313" key="13">
    <source>
        <dbReference type="Proteomes" id="UP000266196"/>
    </source>
</evidence>
<dbReference type="PANTHER" id="PTHR31087:SF161">
    <property type="entry name" value="TUBBY C 2 FAMILY PROTEIN"/>
    <property type="match status" value="1"/>
</dbReference>
<keyword evidence="17" id="KW-1185">Reference proteome</keyword>
<dbReference type="Proteomes" id="UP000266643">
    <property type="component" value="Unassembled WGS sequence"/>
</dbReference>
<evidence type="ECO:0000313" key="15">
    <source>
        <dbReference type="Proteomes" id="UP000266643"/>
    </source>
</evidence>
<evidence type="ECO:0000313" key="8">
    <source>
        <dbReference type="EMBL" id="RHZ06506.1"/>
    </source>
</evidence>
<protein>
    <recommendedName>
        <fullName evidence="19">Tubby C-terminal domain-containing protein</fullName>
    </recommendedName>
</protein>
<dbReference type="Proteomes" id="UP000286510">
    <property type="component" value="Unassembled WGS sequence"/>
</dbReference>
<dbReference type="GeneID" id="20814763"/>
<dbReference type="RefSeq" id="XP_009838379.1">
    <property type="nucleotide sequence ID" value="XM_009840077.1"/>
</dbReference>
<accession>W4FY87</accession>
<dbReference type="InterPro" id="IPR038595">
    <property type="entry name" value="LOR_sf"/>
</dbReference>
<evidence type="ECO:0000313" key="2">
    <source>
        <dbReference type="EMBL" id="ETV71936.1"/>
    </source>
</evidence>
<dbReference type="Proteomes" id="UP000265427">
    <property type="component" value="Unassembled WGS sequence"/>
</dbReference>
<evidence type="ECO:0000313" key="18">
    <source>
        <dbReference type="Proteomes" id="UP000286510"/>
    </source>
</evidence>
<dbReference type="EMBL" id="MZMZ02002922">
    <property type="protein sequence ID" value="RQM23585.1"/>
    <property type="molecule type" value="Genomic_DNA"/>
</dbReference>
<dbReference type="STRING" id="112090.W4FY87"/>
<name>W4FY87_APHAT</name>
<sequence>MGGCISTEAFDHAVLVPHKPMAVLHSRFAAQCPVTLLIKQKMWSFSGDDFTIKDIHTGTPYFKINGSALSLRQKKSLLDYSGAQVAYMEEPLLSWTRRQEVYTPQKEKWFEIKPRLTMFSNELDCAAVDSVTGQTLHFGLQGDFIARKSVITCDGVPVAKIWKPIEFVRTQYHVDIAPGVDMALIVLLCVALDEATEKR</sequence>
<dbReference type="InterPro" id="IPR025659">
    <property type="entry name" value="Tubby-like_C"/>
</dbReference>
<evidence type="ECO:0000313" key="5">
    <source>
        <dbReference type="EMBL" id="RHY57122.1"/>
    </source>
</evidence>
<evidence type="ECO:0000313" key="4">
    <source>
        <dbReference type="EMBL" id="RHY12641.1"/>
    </source>
</evidence>
<reference evidence="10 17" key="2">
    <citation type="submission" date="2018-07" db="EMBL/GenBank/DDBJ databases">
        <title>Annotation of Aphanomyces astaci genome assembly.</title>
        <authorList>
            <person name="Studholme D.J."/>
        </authorList>
    </citation>
    <scope>NUCLEOTIDE SEQUENCE [LARGE SCALE GENOMIC DNA]</scope>
    <source>
        <strain evidence="10">Pc</strain>
    </source>
</reference>
<dbReference type="EMBL" id="QUSZ01006314">
    <property type="protein sequence ID" value="RHY06183.1"/>
    <property type="molecule type" value="Genomic_DNA"/>
</dbReference>
<evidence type="ECO:0000313" key="11">
    <source>
        <dbReference type="Proteomes" id="UP000265427"/>
    </source>
</evidence>
<dbReference type="Proteomes" id="UP000266239">
    <property type="component" value="Unassembled WGS sequence"/>
</dbReference>
<evidence type="ECO:0000256" key="1">
    <source>
        <dbReference type="ARBA" id="ARBA00005437"/>
    </source>
</evidence>
<dbReference type="EMBL" id="QUTC01004797">
    <property type="protein sequence ID" value="RHY62294.1"/>
    <property type="molecule type" value="Genomic_DNA"/>
</dbReference>
<evidence type="ECO:0000313" key="6">
    <source>
        <dbReference type="EMBL" id="RHY62294.1"/>
    </source>
</evidence>
<evidence type="ECO:0000313" key="12">
    <source>
        <dbReference type="Proteomes" id="UP000265716"/>
    </source>
</evidence>
<evidence type="ECO:0000313" key="3">
    <source>
        <dbReference type="EMBL" id="RHY06183.1"/>
    </source>
</evidence>
<evidence type="ECO:0008006" key="19">
    <source>
        <dbReference type="Google" id="ProtNLM"/>
    </source>
</evidence>
<gene>
    <name evidence="10" type="ORF">B5M09_004048</name>
    <name evidence="4" type="ORF">DYB25_004024</name>
    <name evidence="9" type="ORF">DYB26_009485</name>
    <name evidence="7" type="ORF">DYB30_002430</name>
    <name evidence="8" type="ORF">DYB31_003138</name>
    <name evidence="5" type="ORF">DYB34_001588</name>
    <name evidence="3" type="ORF">DYB36_002446</name>
    <name evidence="6" type="ORF">DYB38_003786</name>
    <name evidence="2" type="ORF">H257_12767</name>
</gene>
<dbReference type="EMBL" id="QUTA01006121">
    <property type="protein sequence ID" value="RHY12641.1"/>
    <property type="molecule type" value="Genomic_DNA"/>
</dbReference>
<reference evidence="11 12" key="3">
    <citation type="submission" date="2018-08" db="EMBL/GenBank/DDBJ databases">
        <title>Aphanomyces genome sequencing and annotation.</title>
        <authorList>
            <person name="Minardi D."/>
            <person name="Oidtmann B."/>
            <person name="Van Der Giezen M."/>
            <person name="Studholme D.J."/>
        </authorList>
    </citation>
    <scope>NUCLEOTIDE SEQUENCE [LARGE SCALE GENOMIC DNA]</scope>
    <source>
        <strain evidence="8 13">197901</strain>
        <strain evidence="7 15">D2</strain>
        <strain evidence="9 18">FDL457</strain>
        <strain evidence="3 11">Kv</strain>
        <strain evidence="6 12">SA</strain>
        <strain evidence="5 16">Si</strain>
        <strain evidence="4 14">Yx</strain>
    </source>
</reference>
<proteinExistence type="inferred from homology"/>
<evidence type="ECO:0000313" key="9">
    <source>
        <dbReference type="EMBL" id="RHZ11079.1"/>
    </source>
</evidence>
<dbReference type="Proteomes" id="UP000284702">
    <property type="component" value="Unassembled WGS sequence"/>
</dbReference>
<dbReference type="Proteomes" id="UP000266196">
    <property type="component" value="Unassembled WGS sequence"/>
</dbReference>
<dbReference type="Proteomes" id="UP000283543">
    <property type="component" value="Unassembled WGS sequence"/>
</dbReference>
<organism evidence="2">
    <name type="scientific">Aphanomyces astaci</name>
    <name type="common">Crayfish plague agent</name>
    <dbReference type="NCBI Taxonomy" id="112090"/>
    <lineage>
        <taxon>Eukaryota</taxon>
        <taxon>Sar</taxon>
        <taxon>Stramenopiles</taxon>
        <taxon>Oomycota</taxon>
        <taxon>Saprolegniomycetes</taxon>
        <taxon>Saprolegniales</taxon>
        <taxon>Verrucalvaceae</taxon>
        <taxon>Aphanomyces</taxon>
    </lineage>
</organism>
<evidence type="ECO:0000313" key="16">
    <source>
        <dbReference type="Proteomes" id="UP000283543"/>
    </source>
</evidence>
<dbReference type="EMBL" id="QUTD01004529">
    <property type="protein sequence ID" value="RHY67484.1"/>
    <property type="molecule type" value="Genomic_DNA"/>
</dbReference>
<evidence type="ECO:0000313" key="7">
    <source>
        <dbReference type="EMBL" id="RHY67484.1"/>
    </source>
</evidence>
<evidence type="ECO:0000313" key="17">
    <source>
        <dbReference type="Proteomes" id="UP000284702"/>
    </source>
</evidence>
<comment type="similarity">
    <text evidence="1">Belongs to the LOR family.</text>
</comment>
<dbReference type="EMBL" id="QUTE01012661">
    <property type="protein sequence ID" value="RHZ06506.1"/>
    <property type="molecule type" value="Genomic_DNA"/>
</dbReference>
<dbReference type="Pfam" id="PF04525">
    <property type="entry name" value="LOR"/>
    <property type="match status" value="1"/>
</dbReference>
<dbReference type="PANTHER" id="PTHR31087">
    <property type="match status" value="1"/>
</dbReference>
<dbReference type="EMBL" id="KI913156">
    <property type="protein sequence ID" value="ETV71936.1"/>
    <property type="molecule type" value="Genomic_DNA"/>
</dbReference>
<dbReference type="VEuPathDB" id="FungiDB:H257_12767"/>
<dbReference type="SUPFAM" id="SSF54518">
    <property type="entry name" value="Tubby C-terminal domain-like"/>
    <property type="match status" value="1"/>
</dbReference>
<dbReference type="AlphaFoldDB" id="W4FY87"/>
<dbReference type="Proteomes" id="UP000265716">
    <property type="component" value="Unassembled WGS sequence"/>
</dbReference>
<dbReference type="EMBL" id="QUTF01014923">
    <property type="protein sequence ID" value="RHZ11079.1"/>
    <property type="molecule type" value="Genomic_DNA"/>
</dbReference>
<evidence type="ECO:0000313" key="14">
    <source>
        <dbReference type="Proteomes" id="UP000266239"/>
    </source>
</evidence>
<dbReference type="EMBL" id="QUTB01005179">
    <property type="protein sequence ID" value="RHY57122.1"/>
    <property type="molecule type" value="Genomic_DNA"/>
</dbReference>